<protein>
    <submittedName>
        <fullName evidence="2">Uncharacterized protein</fullName>
    </submittedName>
</protein>
<proteinExistence type="predicted"/>
<keyword evidence="3" id="KW-1185">Reference proteome</keyword>
<name>A0ABY4DZB1_9NEIS</name>
<dbReference type="EMBL" id="CP091511">
    <property type="protein sequence ID" value="UOO88856.1"/>
    <property type="molecule type" value="Genomic_DNA"/>
</dbReference>
<keyword evidence="1" id="KW-0175">Coiled coil</keyword>
<sequence length="101" mass="11232">MNAEQHFFNELARLSQESEAALKEAQECAEKYQQAINKIEHLSSTGIANLIELMKALPNPSELVVVDLSEITPVNLPILPSITLPDFSAFEQLVTKKEVQP</sequence>
<dbReference type="Proteomes" id="UP000832011">
    <property type="component" value="Chromosome"/>
</dbReference>
<accession>A0ABY4DZB1</accession>
<evidence type="ECO:0000256" key="1">
    <source>
        <dbReference type="SAM" id="Coils"/>
    </source>
</evidence>
<gene>
    <name evidence="2" type="ORF">LVJ82_15570</name>
</gene>
<organism evidence="2 3">
    <name type="scientific">Vitreoscilla massiliensis</name>
    <dbReference type="NCBI Taxonomy" id="1689272"/>
    <lineage>
        <taxon>Bacteria</taxon>
        <taxon>Pseudomonadati</taxon>
        <taxon>Pseudomonadota</taxon>
        <taxon>Betaproteobacteria</taxon>
        <taxon>Neisseriales</taxon>
        <taxon>Neisseriaceae</taxon>
        <taxon>Vitreoscilla</taxon>
    </lineage>
</organism>
<reference evidence="2 3" key="1">
    <citation type="journal article" date="2022" name="Res Sq">
        <title>Evolution of multicellular longitudinally dividing oral cavity symbionts (Neisseriaceae).</title>
        <authorList>
            <person name="Nyongesa S."/>
            <person name="Weber P."/>
            <person name="Bernet E."/>
            <person name="Pullido F."/>
            <person name="Nieckarz M."/>
            <person name="Delaby M."/>
            <person name="Nieves C."/>
            <person name="Viehboeck T."/>
            <person name="Krause N."/>
            <person name="Rivera-Millot A."/>
            <person name="Nakamura A."/>
            <person name="Vischer N."/>
            <person name="VanNieuwenhze M."/>
            <person name="Brun Y."/>
            <person name="Cava F."/>
            <person name="Bulgheresi S."/>
            <person name="Veyrier F."/>
        </authorList>
    </citation>
    <scope>NUCLEOTIDE SEQUENCE [LARGE SCALE GENOMIC DNA]</scope>
    <source>
        <strain evidence="2 3">SN4</strain>
    </source>
</reference>
<feature type="coiled-coil region" evidence="1">
    <location>
        <begin position="11"/>
        <end position="45"/>
    </location>
</feature>
<evidence type="ECO:0000313" key="3">
    <source>
        <dbReference type="Proteomes" id="UP000832011"/>
    </source>
</evidence>
<evidence type="ECO:0000313" key="2">
    <source>
        <dbReference type="EMBL" id="UOO88856.1"/>
    </source>
</evidence>
<dbReference type="RefSeq" id="WP_058357459.1">
    <property type="nucleotide sequence ID" value="NZ_CABKVG010000010.1"/>
</dbReference>